<dbReference type="Proteomes" id="UP000660454">
    <property type="component" value="Unassembled WGS sequence"/>
</dbReference>
<protein>
    <submittedName>
        <fullName evidence="2">Uncharacterized protein</fullName>
    </submittedName>
</protein>
<keyword evidence="1" id="KW-0472">Membrane</keyword>
<evidence type="ECO:0000313" key="3">
    <source>
        <dbReference type="Proteomes" id="UP000660454"/>
    </source>
</evidence>
<sequence>MSQAPHTRPRPRGLFAALLILDVVLTLCPPVYWFVGNRANPALSLLYFVGGGAVVLAGILVMYALDRPRATTPGGRS</sequence>
<keyword evidence="1" id="KW-1133">Transmembrane helix</keyword>
<accession>A0ABQ4H114</accession>
<evidence type="ECO:0000256" key="1">
    <source>
        <dbReference type="SAM" id="Phobius"/>
    </source>
</evidence>
<proteinExistence type="predicted"/>
<dbReference type="EMBL" id="BOOF01000075">
    <property type="protein sequence ID" value="GIH67389.1"/>
    <property type="molecule type" value="Genomic_DNA"/>
</dbReference>
<reference evidence="2 3" key="1">
    <citation type="submission" date="2021-01" db="EMBL/GenBank/DDBJ databases">
        <title>Whole genome shotgun sequence of Microbispora siamensis NBRC 104113.</title>
        <authorList>
            <person name="Komaki H."/>
            <person name="Tamura T."/>
        </authorList>
    </citation>
    <scope>NUCLEOTIDE SEQUENCE [LARGE SCALE GENOMIC DNA]</scope>
    <source>
        <strain evidence="2 3">NBRC 104113</strain>
    </source>
</reference>
<organism evidence="2 3">
    <name type="scientific">Microbispora siamensis</name>
    <dbReference type="NCBI Taxonomy" id="564413"/>
    <lineage>
        <taxon>Bacteria</taxon>
        <taxon>Bacillati</taxon>
        <taxon>Actinomycetota</taxon>
        <taxon>Actinomycetes</taxon>
        <taxon>Streptosporangiales</taxon>
        <taxon>Streptosporangiaceae</taxon>
        <taxon>Microbispora</taxon>
    </lineage>
</organism>
<feature type="transmembrane region" description="Helical" evidence="1">
    <location>
        <begin position="45"/>
        <end position="65"/>
    </location>
</feature>
<keyword evidence="1" id="KW-0812">Transmembrane</keyword>
<gene>
    <name evidence="2" type="ORF">Msi02_82060</name>
</gene>
<comment type="caution">
    <text evidence="2">The sequence shown here is derived from an EMBL/GenBank/DDBJ whole genome shotgun (WGS) entry which is preliminary data.</text>
</comment>
<evidence type="ECO:0000313" key="2">
    <source>
        <dbReference type="EMBL" id="GIH67389.1"/>
    </source>
</evidence>
<keyword evidence="3" id="KW-1185">Reference proteome</keyword>
<feature type="transmembrane region" description="Helical" evidence="1">
    <location>
        <begin position="12"/>
        <end position="33"/>
    </location>
</feature>
<dbReference type="RefSeq" id="WP_204053080.1">
    <property type="nucleotide sequence ID" value="NZ_BOOF01000075.1"/>
</dbReference>
<name>A0ABQ4H114_9ACTN</name>